<evidence type="ECO:0000313" key="1">
    <source>
        <dbReference type="EMBL" id="KAF9643073.1"/>
    </source>
</evidence>
<sequence length="108" mass="12232">MTPEECMPERVTRERQRESKGELFNLEEEGELTHYGRSPSKLDDYGNIGRGLNDGDEDTGQIDSNTVQNIHFRGLESDEDDGEEGLLNLMDVSSLIADAVTRPPWYRS</sequence>
<dbReference type="EMBL" id="MU118290">
    <property type="protein sequence ID" value="KAF9643073.1"/>
    <property type="molecule type" value="Genomic_DNA"/>
</dbReference>
<proteinExistence type="predicted"/>
<dbReference type="Proteomes" id="UP000886501">
    <property type="component" value="Unassembled WGS sequence"/>
</dbReference>
<reference evidence="1" key="2">
    <citation type="journal article" date="2020" name="Nat. Commun.">
        <title>Large-scale genome sequencing of mycorrhizal fungi provides insights into the early evolution of symbiotic traits.</title>
        <authorList>
            <person name="Miyauchi S."/>
            <person name="Kiss E."/>
            <person name="Kuo A."/>
            <person name="Drula E."/>
            <person name="Kohler A."/>
            <person name="Sanchez-Garcia M."/>
            <person name="Morin E."/>
            <person name="Andreopoulos B."/>
            <person name="Barry K.W."/>
            <person name="Bonito G."/>
            <person name="Buee M."/>
            <person name="Carver A."/>
            <person name="Chen C."/>
            <person name="Cichocki N."/>
            <person name="Clum A."/>
            <person name="Culley D."/>
            <person name="Crous P.W."/>
            <person name="Fauchery L."/>
            <person name="Girlanda M."/>
            <person name="Hayes R.D."/>
            <person name="Keri Z."/>
            <person name="LaButti K."/>
            <person name="Lipzen A."/>
            <person name="Lombard V."/>
            <person name="Magnuson J."/>
            <person name="Maillard F."/>
            <person name="Murat C."/>
            <person name="Nolan M."/>
            <person name="Ohm R.A."/>
            <person name="Pangilinan J."/>
            <person name="Pereira M.F."/>
            <person name="Perotto S."/>
            <person name="Peter M."/>
            <person name="Pfister S."/>
            <person name="Riley R."/>
            <person name="Sitrit Y."/>
            <person name="Stielow J.B."/>
            <person name="Szollosi G."/>
            <person name="Zifcakova L."/>
            <person name="Stursova M."/>
            <person name="Spatafora J.W."/>
            <person name="Tedersoo L."/>
            <person name="Vaario L.M."/>
            <person name="Yamada A."/>
            <person name="Yan M."/>
            <person name="Wang P."/>
            <person name="Xu J."/>
            <person name="Bruns T."/>
            <person name="Baldrian P."/>
            <person name="Vilgalys R."/>
            <person name="Dunand C."/>
            <person name="Henrissat B."/>
            <person name="Grigoriev I.V."/>
            <person name="Hibbett D."/>
            <person name="Nagy L.G."/>
            <person name="Martin F.M."/>
        </authorList>
    </citation>
    <scope>NUCLEOTIDE SEQUENCE</scope>
    <source>
        <strain evidence="1">P2</strain>
    </source>
</reference>
<comment type="caution">
    <text evidence="1">The sequence shown here is derived from an EMBL/GenBank/DDBJ whole genome shotgun (WGS) entry which is preliminary data.</text>
</comment>
<evidence type="ECO:0000313" key="2">
    <source>
        <dbReference type="Proteomes" id="UP000886501"/>
    </source>
</evidence>
<name>A0ACB6Z1E1_THEGA</name>
<organism evidence="1 2">
    <name type="scientific">Thelephora ganbajun</name>
    <name type="common">Ganba fungus</name>
    <dbReference type="NCBI Taxonomy" id="370292"/>
    <lineage>
        <taxon>Eukaryota</taxon>
        <taxon>Fungi</taxon>
        <taxon>Dikarya</taxon>
        <taxon>Basidiomycota</taxon>
        <taxon>Agaricomycotina</taxon>
        <taxon>Agaricomycetes</taxon>
        <taxon>Thelephorales</taxon>
        <taxon>Thelephoraceae</taxon>
        <taxon>Thelephora</taxon>
    </lineage>
</organism>
<gene>
    <name evidence="1" type="ORF">BDM02DRAFT_3192248</name>
</gene>
<keyword evidence="2" id="KW-1185">Reference proteome</keyword>
<accession>A0ACB6Z1E1</accession>
<protein>
    <submittedName>
        <fullName evidence="1">Uncharacterized protein</fullName>
    </submittedName>
</protein>
<reference evidence="1" key="1">
    <citation type="submission" date="2019-10" db="EMBL/GenBank/DDBJ databases">
        <authorList>
            <consortium name="DOE Joint Genome Institute"/>
            <person name="Kuo A."/>
            <person name="Miyauchi S."/>
            <person name="Kiss E."/>
            <person name="Drula E."/>
            <person name="Kohler A."/>
            <person name="Sanchez-Garcia M."/>
            <person name="Andreopoulos B."/>
            <person name="Barry K.W."/>
            <person name="Bonito G."/>
            <person name="Buee M."/>
            <person name="Carver A."/>
            <person name="Chen C."/>
            <person name="Cichocki N."/>
            <person name="Clum A."/>
            <person name="Culley D."/>
            <person name="Crous P.W."/>
            <person name="Fauchery L."/>
            <person name="Girlanda M."/>
            <person name="Hayes R."/>
            <person name="Keri Z."/>
            <person name="Labutti K."/>
            <person name="Lipzen A."/>
            <person name="Lombard V."/>
            <person name="Magnuson J."/>
            <person name="Maillard F."/>
            <person name="Morin E."/>
            <person name="Murat C."/>
            <person name="Nolan M."/>
            <person name="Ohm R."/>
            <person name="Pangilinan J."/>
            <person name="Pereira M."/>
            <person name="Perotto S."/>
            <person name="Peter M."/>
            <person name="Riley R."/>
            <person name="Sitrit Y."/>
            <person name="Stielow B."/>
            <person name="Szollosi G."/>
            <person name="Zifcakova L."/>
            <person name="Stursova M."/>
            <person name="Spatafora J.W."/>
            <person name="Tedersoo L."/>
            <person name="Vaario L.-M."/>
            <person name="Yamada A."/>
            <person name="Yan M."/>
            <person name="Wang P."/>
            <person name="Xu J."/>
            <person name="Bruns T."/>
            <person name="Baldrian P."/>
            <person name="Vilgalys R."/>
            <person name="Henrissat B."/>
            <person name="Grigoriev I.V."/>
            <person name="Hibbett D."/>
            <person name="Nagy L.G."/>
            <person name="Martin F.M."/>
        </authorList>
    </citation>
    <scope>NUCLEOTIDE SEQUENCE</scope>
    <source>
        <strain evidence="1">P2</strain>
    </source>
</reference>